<dbReference type="AlphaFoldDB" id="A0A238J9K8"/>
<dbReference type="InterPro" id="IPR006076">
    <property type="entry name" value="FAD-dep_OxRdtase"/>
</dbReference>
<keyword evidence="4" id="KW-1185">Reference proteome</keyword>
<dbReference type="EC" id="1.4.3.-" evidence="3"/>
<protein>
    <submittedName>
        <fullName evidence="3">Gamma-glutamylputrescine oxidoreductase</fullName>
        <ecNumber evidence="3">1.4.3.-</ecNumber>
    </submittedName>
</protein>
<reference evidence="4" key="1">
    <citation type="submission" date="2017-05" db="EMBL/GenBank/DDBJ databases">
        <authorList>
            <person name="Rodrigo-Torres L."/>
            <person name="Arahal R. D."/>
            <person name="Lucena T."/>
        </authorList>
    </citation>
    <scope>NUCLEOTIDE SEQUENCE [LARGE SCALE GENOMIC DNA]</scope>
    <source>
        <strain evidence="4">CECT 8649</strain>
    </source>
</reference>
<dbReference type="Gene3D" id="3.30.9.10">
    <property type="entry name" value="D-Amino Acid Oxidase, subunit A, domain 2"/>
    <property type="match status" value="1"/>
</dbReference>
<sequence length="437" mass="47440">MKRIYEAEAYKPDSGSYWASTVDPEAWPSLDQDHSCDIAIIGGGFTGLNAALTLARSGRKVAVFDAMHPGWGASGRNGGFCCAGGALITPARMDKYFGDGAGADWLRAEAQAINHVSGLLADHTIDADTHSQGETCLAHSKRAWRAMQKQAAETPPNAEAQPQLLTRQDLQAQGLNGPWLGGLTSPKGFALNPMKYLSGLSQVVKSAGAELFQNAPVSQITPHASGWHLTTGAHQVQAKQVIIATNGYSSDDLPDWLGARYLPVQSHVIVTRPLTETEQQEAGWWSDQMAYDSRNLLHYFRLMPDGRFLFGMRGGLRATAKSQQALSRKIRQDFNLMFPAWRKVEISHEWSGLVCLMGDLTPFVGQVPEAPNLYATLGFHGNGVAMGSYAGHLLAQHLIDGTALPATMAAPPGKFPLGRFRRNLLAPSYWLAETFDL</sequence>
<dbReference type="OrthoDB" id="9806601at2"/>
<evidence type="ECO:0000256" key="1">
    <source>
        <dbReference type="ARBA" id="ARBA00023002"/>
    </source>
</evidence>
<accession>A0A238J9K8</accession>
<dbReference type="InterPro" id="IPR036188">
    <property type="entry name" value="FAD/NAD-bd_sf"/>
</dbReference>
<dbReference type="Gene3D" id="3.50.50.60">
    <property type="entry name" value="FAD/NAD(P)-binding domain"/>
    <property type="match status" value="1"/>
</dbReference>
<evidence type="ECO:0000313" key="4">
    <source>
        <dbReference type="Proteomes" id="UP000225972"/>
    </source>
</evidence>
<dbReference type="Pfam" id="PF01266">
    <property type="entry name" value="DAO"/>
    <property type="match status" value="1"/>
</dbReference>
<dbReference type="RefSeq" id="WP_099242619.1">
    <property type="nucleotide sequence ID" value="NZ_FXXP01000001.1"/>
</dbReference>
<name>A0A238J9K8_9RHOB</name>
<dbReference type="PANTHER" id="PTHR13847">
    <property type="entry name" value="SARCOSINE DEHYDROGENASE-RELATED"/>
    <property type="match status" value="1"/>
</dbReference>
<proteinExistence type="predicted"/>
<dbReference type="PANTHER" id="PTHR13847:SF281">
    <property type="entry name" value="FAD DEPENDENT OXIDOREDUCTASE DOMAIN-CONTAINING PROTEIN"/>
    <property type="match status" value="1"/>
</dbReference>
<feature type="domain" description="FAD dependent oxidoreductase" evidence="2">
    <location>
        <begin position="37"/>
        <end position="396"/>
    </location>
</feature>
<gene>
    <name evidence="3" type="primary">puuB_2</name>
    <name evidence="3" type="ORF">TRP8649_00727</name>
</gene>
<keyword evidence="1 3" id="KW-0560">Oxidoreductase</keyword>
<dbReference type="SUPFAM" id="SSF51905">
    <property type="entry name" value="FAD/NAD(P)-binding domain"/>
    <property type="match status" value="1"/>
</dbReference>
<dbReference type="GO" id="GO:0005737">
    <property type="term" value="C:cytoplasm"/>
    <property type="evidence" value="ECO:0007669"/>
    <property type="project" value="TreeGrafter"/>
</dbReference>
<evidence type="ECO:0000313" key="3">
    <source>
        <dbReference type="EMBL" id="SMX26642.1"/>
    </source>
</evidence>
<dbReference type="GO" id="GO:0016491">
    <property type="term" value="F:oxidoreductase activity"/>
    <property type="evidence" value="ECO:0007669"/>
    <property type="project" value="UniProtKB-KW"/>
</dbReference>
<organism evidence="3 4">
    <name type="scientific">Pelagimonas phthalicica</name>
    <dbReference type="NCBI Taxonomy" id="1037362"/>
    <lineage>
        <taxon>Bacteria</taxon>
        <taxon>Pseudomonadati</taxon>
        <taxon>Pseudomonadota</taxon>
        <taxon>Alphaproteobacteria</taxon>
        <taxon>Rhodobacterales</taxon>
        <taxon>Roseobacteraceae</taxon>
        <taxon>Pelagimonas</taxon>
    </lineage>
</organism>
<dbReference type="EMBL" id="FXXP01000001">
    <property type="protein sequence ID" value="SMX26642.1"/>
    <property type="molecule type" value="Genomic_DNA"/>
</dbReference>
<evidence type="ECO:0000259" key="2">
    <source>
        <dbReference type="Pfam" id="PF01266"/>
    </source>
</evidence>
<dbReference type="Proteomes" id="UP000225972">
    <property type="component" value="Unassembled WGS sequence"/>
</dbReference>